<dbReference type="PANTHER" id="PTHR43132">
    <property type="entry name" value="ARSENICAL RESISTANCE OPERON REPRESSOR ARSR-RELATED"/>
    <property type="match status" value="1"/>
</dbReference>
<dbReference type="InterPro" id="IPR001845">
    <property type="entry name" value="HTH_ArsR_DNA-bd_dom"/>
</dbReference>
<keyword evidence="6" id="KW-1185">Reference proteome</keyword>
<dbReference type="Proteomes" id="UP001500266">
    <property type="component" value="Unassembled WGS sequence"/>
</dbReference>
<evidence type="ECO:0000256" key="2">
    <source>
        <dbReference type="ARBA" id="ARBA00023125"/>
    </source>
</evidence>
<feature type="domain" description="HTH arsR-type" evidence="4">
    <location>
        <begin position="245"/>
        <end position="321"/>
    </location>
</feature>
<sequence>MLRIHFSFDDLARTRVGAGPDAMWEIVLSVQLLQNREGALLFDGWRREVRGKLRPWIRPLMTLAPHAPYFPDFLTPAGPAASPDEGIESVLATPRTRLRAELELLGAQRPLPAWTRGLADGDIRVFEGLGRALRSYHETVLEPDWPRVRALIEADRAKRMRAFADGGIEGLLRSYSPLFRWKPPYLEADYPVSQELVLGGRGLLLQPSFFCCRTPVTLVDPELRPVLVYPVAQDVRDRVAGSGGRPLAALIGRTRAAILRSIEDGCTTTELSRRASTSIASASQHAAVLREAGLVATQRNGSAVLHTLTPLGLDLLSGAGGAGDLDVTTKAG</sequence>
<organism evidence="5 6">
    <name type="scientific">Actinomadura keratinilytica</name>
    <dbReference type="NCBI Taxonomy" id="547461"/>
    <lineage>
        <taxon>Bacteria</taxon>
        <taxon>Bacillati</taxon>
        <taxon>Actinomycetota</taxon>
        <taxon>Actinomycetes</taxon>
        <taxon>Streptosporangiales</taxon>
        <taxon>Thermomonosporaceae</taxon>
        <taxon>Actinomadura</taxon>
    </lineage>
</organism>
<dbReference type="Pfam" id="PF12840">
    <property type="entry name" value="HTH_20"/>
    <property type="match status" value="1"/>
</dbReference>
<dbReference type="InterPro" id="IPR051011">
    <property type="entry name" value="Metal_resp_trans_reg"/>
</dbReference>
<evidence type="ECO:0000313" key="5">
    <source>
        <dbReference type="EMBL" id="GAA4135282.1"/>
    </source>
</evidence>
<dbReference type="RefSeq" id="WP_345019265.1">
    <property type="nucleotide sequence ID" value="NZ_BAABDO010000017.1"/>
</dbReference>
<dbReference type="SMART" id="SM00418">
    <property type="entry name" value="HTH_ARSR"/>
    <property type="match status" value="1"/>
</dbReference>
<name>A0ABP7YF29_9ACTN</name>
<comment type="caution">
    <text evidence="5">The sequence shown here is derived from an EMBL/GenBank/DDBJ whole genome shotgun (WGS) entry which is preliminary data.</text>
</comment>
<dbReference type="InterPro" id="IPR036388">
    <property type="entry name" value="WH-like_DNA-bd_sf"/>
</dbReference>
<keyword evidence="3" id="KW-0804">Transcription</keyword>
<keyword evidence="1" id="KW-0805">Transcription regulation</keyword>
<dbReference type="EMBL" id="BAABDO010000017">
    <property type="protein sequence ID" value="GAA4135282.1"/>
    <property type="molecule type" value="Genomic_DNA"/>
</dbReference>
<dbReference type="InterPro" id="IPR036390">
    <property type="entry name" value="WH_DNA-bd_sf"/>
</dbReference>
<evidence type="ECO:0000256" key="1">
    <source>
        <dbReference type="ARBA" id="ARBA00023015"/>
    </source>
</evidence>
<proteinExistence type="predicted"/>
<evidence type="ECO:0000256" key="3">
    <source>
        <dbReference type="ARBA" id="ARBA00023163"/>
    </source>
</evidence>
<dbReference type="SUPFAM" id="SSF46785">
    <property type="entry name" value="Winged helix' DNA-binding domain"/>
    <property type="match status" value="1"/>
</dbReference>
<dbReference type="CDD" id="cd00090">
    <property type="entry name" value="HTH_ARSR"/>
    <property type="match status" value="1"/>
</dbReference>
<accession>A0ABP7YF29</accession>
<evidence type="ECO:0000259" key="4">
    <source>
        <dbReference type="SMART" id="SM00418"/>
    </source>
</evidence>
<reference evidence="6" key="1">
    <citation type="journal article" date="2019" name="Int. J. Syst. Evol. Microbiol.">
        <title>The Global Catalogue of Microorganisms (GCM) 10K type strain sequencing project: providing services to taxonomists for standard genome sequencing and annotation.</title>
        <authorList>
            <consortium name="The Broad Institute Genomics Platform"/>
            <consortium name="The Broad Institute Genome Sequencing Center for Infectious Disease"/>
            <person name="Wu L."/>
            <person name="Ma J."/>
        </authorList>
    </citation>
    <scope>NUCLEOTIDE SEQUENCE [LARGE SCALE GENOMIC DNA]</scope>
    <source>
        <strain evidence="6">JCM 17316</strain>
    </source>
</reference>
<dbReference type="InterPro" id="IPR011991">
    <property type="entry name" value="ArsR-like_HTH"/>
</dbReference>
<dbReference type="PANTHER" id="PTHR43132:SF8">
    <property type="entry name" value="HTH-TYPE TRANSCRIPTIONAL REGULATOR KMTR"/>
    <property type="match status" value="1"/>
</dbReference>
<gene>
    <name evidence="5" type="ORF">GCM10022416_17770</name>
</gene>
<evidence type="ECO:0000313" key="6">
    <source>
        <dbReference type="Proteomes" id="UP001500266"/>
    </source>
</evidence>
<protein>
    <submittedName>
        <fullName evidence="5">Winged helix-turn-helix domain-containing protein</fullName>
    </submittedName>
</protein>
<keyword evidence="2" id="KW-0238">DNA-binding</keyword>
<dbReference type="Gene3D" id="1.10.10.10">
    <property type="entry name" value="Winged helix-like DNA-binding domain superfamily/Winged helix DNA-binding domain"/>
    <property type="match status" value="1"/>
</dbReference>